<dbReference type="Gene3D" id="3.40.630.30">
    <property type="match status" value="1"/>
</dbReference>
<reference evidence="2 3" key="1">
    <citation type="submission" date="2023-10" db="EMBL/GenBank/DDBJ databases">
        <title>Development of a sustainable strategy for remediation of hydrocarbon-contaminated territories based on the waste exchange concept.</title>
        <authorList>
            <person name="Krivoruchko A."/>
        </authorList>
    </citation>
    <scope>NUCLEOTIDE SEQUENCE [LARGE SCALE GENOMIC DNA]</scope>
    <source>
        <strain evidence="2 3">IEGM 1266</strain>
    </source>
</reference>
<dbReference type="RefSeq" id="WP_024500255.1">
    <property type="nucleotide sequence ID" value="NZ_CP091855.1"/>
</dbReference>
<gene>
    <name evidence="2" type="ORF">R3P94_11775</name>
</gene>
<dbReference type="Proteomes" id="UP001185779">
    <property type="component" value="Unassembled WGS sequence"/>
</dbReference>
<accession>A0ABU4DE22</accession>
<feature type="domain" description="N-acetyltransferase" evidence="1">
    <location>
        <begin position="167"/>
        <end position="332"/>
    </location>
</feature>
<organism evidence="2 3">
    <name type="scientific">Gordonia amicalis</name>
    <dbReference type="NCBI Taxonomy" id="89053"/>
    <lineage>
        <taxon>Bacteria</taxon>
        <taxon>Bacillati</taxon>
        <taxon>Actinomycetota</taxon>
        <taxon>Actinomycetes</taxon>
        <taxon>Mycobacteriales</taxon>
        <taxon>Gordoniaceae</taxon>
        <taxon>Gordonia</taxon>
    </lineage>
</organism>
<evidence type="ECO:0000313" key="3">
    <source>
        <dbReference type="Proteomes" id="UP001185779"/>
    </source>
</evidence>
<dbReference type="SUPFAM" id="SSF55729">
    <property type="entry name" value="Acyl-CoA N-acyltransferases (Nat)"/>
    <property type="match status" value="1"/>
</dbReference>
<proteinExistence type="predicted"/>
<keyword evidence="3" id="KW-1185">Reference proteome</keyword>
<name>A0ABU4DE22_9ACTN</name>
<dbReference type="GeneID" id="77170969"/>
<comment type="caution">
    <text evidence="2">The sequence shown here is derived from an EMBL/GenBank/DDBJ whole genome shotgun (WGS) entry which is preliminary data.</text>
</comment>
<dbReference type="Pfam" id="PF24553">
    <property type="entry name" value="Rv0428c_C"/>
    <property type="match status" value="1"/>
</dbReference>
<evidence type="ECO:0000313" key="2">
    <source>
        <dbReference type="EMBL" id="MDV6307994.1"/>
    </source>
</evidence>
<dbReference type="InterPro" id="IPR016181">
    <property type="entry name" value="Acyl_CoA_acyltransferase"/>
</dbReference>
<dbReference type="PROSITE" id="PS51186">
    <property type="entry name" value="GNAT"/>
    <property type="match status" value="1"/>
</dbReference>
<dbReference type="EMBL" id="JAWLKI010000011">
    <property type="protein sequence ID" value="MDV6307994.1"/>
    <property type="molecule type" value="Genomic_DNA"/>
</dbReference>
<protein>
    <submittedName>
        <fullName evidence="2">GNAT family N-acetyltransferase</fullName>
    </submittedName>
</protein>
<dbReference type="InterPro" id="IPR056935">
    <property type="entry name" value="Rv0428c-like_C"/>
</dbReference>
<sequence>MTVSLSGAVVGDRVVVRYLLGSTTPADWRGNPDAAQSDVTGILVDDADPLRLERDGEVVSIPVATVTSVRLLSARPVRNREIRTLEEAAARAWPGVETAWIAGWFLRAGLGFTRRANSAVPLDMSAHPDATTLQRIARWYADRDLPPLLALPDRLMKASTIGGVEDIEVQTLTCDLASLTERLADSRSDAVRLADEPDAAWLDAYAGHRADADTDVVRQVVTAGDEPLVFASIDAGGTAAAIGRGIVTQAADGRKWLGLSALWTDPARRRAGLSTQVLAELVAWGAENDADAACLQVETTNRSAGAWYRRLGFGLHHAYRYLTPEIPSTDIPTEDIPTEDH</sequence>
<evidence type="ECO:0000259" key="1">
    <source>
        <dbReference type="PROSITE" id="PS51186"/>
    </source>
</evidence>
<dbReference type="InterPro" id="IPR000182">
    <property type="entry name" value="GNAT_dom"/>
</dbReference>